<dbReference type="InterPro" id="IPR011009">
    <property type="entry name" value="Kinase-like_dom_sf"/>
</dbReference>
<dbReference type="SMART" id="SM00587">
    <property type="entry name" value="CHK"/>
    <property type="match status" value="1"/>
</dbReference>
<name>U5EDJ7_9DIPT</name>
<dbReference type="Pfam" id="PF02958">
    <property type="entry name" value="EcKL"/>
    <property type="match status" value="1"/>
</dbReference>
<dbReference type="InterPro" id="IPR004119">
    <property type="entry name" value="EcKL"/>
</dbReference>
<keyword evidence="2" id="KW-0808">Transferase</keyword>
<dbReference type="PANTHER" id="PTHR11012:SF19">
    <property type="entry name" value="CHK KINASE-LIKE DOMAIN-CONTAINING PROTEIN"/>
    <property type="match status" value="1"/>
</dbReference>
<accession>U5EDJ7</accession>
<feature type="non-terminal residue" evidence="2">
    <location>
        <position position="1"/>
    </location>
</feature>
<organism evidence="2">
    <name type="scientific">Corethrella appendiculata</name>
    <dbReference type="NCBI Taxonomy" id="1370023"/>
    <lineage>
        <taxon>Eukaryota</taxon>
        <taxon>Metazoa</taxon>
        <taxon>Ecdysozoa</taxon>
        <taxon>Arthropoda</taxon>
        <taxon>Hexapoda</taxon>
        <taxon>Insecta</taxon>
        <taxon>Pterygota</taxon>
        <taxon>Neoptera</taxon>
        <taxon>Endopterygota</taxon>
        <taxon>Diptera</taxon>
        <taxon>Nematocera</taxon>
        <taxon>Culicoidea</taxon>
        <taxon>Chaoboridae</taxon>
        <taxon>Corethrella</taxon>
    </lineage>
</organism>
<dbReference type="EMBL" id="GANO01004729">
    <property type="protein sequence ID" value="JAB55142.1"/>
    <property type="molecule type" value="mRNA"/>
</dbReference>
<sequence>EWLNNDYLRKILIYHCGSDDLTIQNYHVESAAKKGENFASIVYRVRVQYLDNSVEHKMSLIIKSKPEDVATVEILDEFNTFEREACVYKKILTESLLLLESYGICTQFSPKLIYLDDKTLVLNDLSEAGYATVNAKLRLNLEHAKLLLQKLAKFHAVSTVLYKQKPELFSYHVNSCMTTMETPLYFYYDTAVAEVISIIKNVPELEPFVDGLEKYHQNLFENIQAVFSRDDSNDFVVLNHGDLWINNLLWKHDKNGSVEDVLLVDHQEGYLGSCGIDLNHFLYTSCNDDVQMNHLDELIQFYCMELVKTLEELKYSDKIPTISDINAELLKKRNHALLVLCCFVPVMIIENPDDGKVENFLSDTDEANAIRRKIFSNPKFIEILKKLLPKLL</sequence>
<proteinExistence type="evidence at transcript level"/>
<dbReference type="SUPFAM" id="SSF56112">
    <property type="entry name" value="Protein kinase-like (PK-like)"/>
    <property type="match status" value="1"/>
</dbReference>
<reference evidence="2" key="1">
    <citation type="journal article" date="2014" name="Insect Biochem. Mol. Biol.">
        <title>An insight into the sialome of the frog biting fly, Corethrella appendiculata.</title>
        <authorList>
            <person name="Ribeiro J.M.C."/>
            <person name="Chagas A.C."/>
            <person name="Pham V.M."/>
            <person name="Lounibos L.P."/>
            <person name="Calvo E."/>
        </authorList>
    </citation>
    <scope>NUCLEOTIDE SEQUENCE</scope>
    <source>
        <tissue evidence="2">Salivary glands</tissue>
    </source>
</reference>
<feature type="domain" description="CHK kinase-like" evidence="1">
    <location>
        <begin position="120"/>
        <end position="312"/>
    </location>
</feature>
<evidence type="ECO:0000313" key="2">
    <source>
        <dbReference type="EMBL" id="JAB55142.1"/>
    </source>
</evidence>
<dbReference type="Gene3D" id="3.90.1200.10">
    <property type="match status" value="1"/>
</dbReference>
<dbReference type="AlphaFoldDB" id="U5EDJ7"/>
<dbReference type="GO" id="GO:0016301">
    <property type="term" value="F:kinase activity"/>
    <property type="evidence" value="ECO:0007669"/>
    <property type="project" value="UniProtKB-KW"/>
</dbReference>
<dbReference type="PANTHER" id="PTHR11012">
    <property type="entry name" value="PROTEIN KINASE-LIKE DOMAIN-CONTAINING"/>
    <property type="match status" value="1"/>
</dbReference>
<protein>
    <submittedName>
        <fullName evidence="2">Putative ecdysteroid kinase</fullName>
    </submittedName>
</protein>
<dbReference type="InterPro" id="IPR015897">
    <property type="entry name" value="CHK_kinase-like"/>
</dbReference>
<keyword evidence="2" id="KW-0418">Kinase</keyword>
<evidence type="ECO:0000259" key="1">
    <source>
        <dbReference type="SMART" id="SM00587"/>
    </source>
</evidence>